<evidence type="ECO:0000313" key="2">
    <source>
        <dbReference type="Proteomes" id="UP001175226"/>
    </source>
</evidence>
<gene>
    <name evidence="1" type="ORF">EV421DRAFT_1735603</name>
</gene>
<organism evidence="1 2">
    <name type="scientific">Armillaria borealis</name>
    <dbReference type="NCBI Taxonomy" id="47425"/>
    <lineage>
        <taxon>Eukaryota</taxon>
        <taxon>Fungi</taxon>
        <taxon>Dikarya</taxon>
        <taxon>Basidiomycota</taxon>
        <taxon>Agaricomycotina</taxon>
        <taxon>Agaricomycetes</taxon>
        <taxon>Agaricomycetidae</taxon>
        <taxon>Agaricales</taxon>
        <taxon>Marasmiineae</taxon>
        <taxon>Physalacriaceae</taxon>
        <taxon>Armillaria</taxon>
    </lineage>
</organism>
<name>A0AA39MRT4_9AGAR</name>
<dbReference type="Proteomes" id="UP001175226">
    <property type="component" value="Unassembled WGS sequence"/>
</dbReference>
<proteinExistence type="predicted"/>
<dbReference type="AlphaFoldDB" id="A0AA39MRT4"/>
<sequence length="213" mass="24262">MASSIQNYVEKSKQDQNAQSLQILDAAASVAMGALISRGWEEPRALWGGLAMRVVARRAEDAGRNMRSAMSLRTKLMAMLESLDTGIGAEMSTLLDNEHVSIAQPYKKCMEQYHWALKASHSGAETLETYVRTEYSLTEMEFLATVIEKLRENTVSIRSTYGNLMHALDRDTDQEEQEKRANKWCDFTKDWPKIADLNYLIHRRALQEQQTNV</sequence>
<reference evidence="1" key="1">
    <citation type="submission" date="2023-06" db="EMBL/GenBank/DDBJ databases">
        <authorList>
            <consortium name="Lawrence Berkeley National Laboratory"/>
            <person name="Ahrendt S."/>
            <person name="Sahu N."/>
            <person name="Indic B."/>
            <person name="Wong-Bajracharya J."/>
            <person name="Merenyi Z."/>
            <person name="Ke H.-M."/>
            <person name="Monk M."/>
            <person name="Kocsube S."/>
            <person name="Drula E."/>
            <person name="Lipzen A."/>
            <person name="Balint B."/>
            <person name="Henrissat B."/>
            <person name="Andreopoulos B."/>
            <person name="Martin F.M."/>
            <person name="Harder C.B."/>
            <person name="Rigling D."/>
            <person name="Ford K.L."/>
            <person name="Foster G.D."/>
            <person name="Pangilinan J."/>
            <person name="Papanicolaou A."/>
            <person name="Barry K."/>
            <person name="LaButti K."/>
            <person name="Viragh M."/>
            <person name="Koriabine M."/>
            <person name="Yan M."/>
            <person name="Riley R."/>
            <person name="Champramary S."/>
            <person name="Plett K.L."/>
            <person name="Tsai I.J."/>
            <person name="Slot J."/>
            <person name="Sipos G."/>
            <person name="Plett J."/>
            <person name="Nagy L.G."/>
            <person name="Grigoriev I.V."/>
        </authorList>
    </citation>
    <scope>NUCLEOTIDE SEQUENCE</scope>
    <source>
        <strain evidence="1">FPL87.14</strain>
    </source>
</reference>
<accession>A0AA39MRT4</accession>
<protein>
    <submittedName>
        <fullName evidence="1">Uncharacterized protein</fullName>
    </submittedName>
</protein>
<comment type="caution">
    <text evidence="1">The sequence shown here is derived from an EMBL/GenBank/DDBJ whole genome shotgun (WGS) entry which is preliminary data.</text>
</comment>
<keyword evidence="2" id="KW-1185">Reference proteome</keyword>
<evidence type="ECO:0000313" key="1">
    <source>
        <dbReference type="EMBL" id="KAK0443465.1"/>
    </source>
</evidence>
<dbReference type="EMBL" id="JAUEPT010000022">
    <property type="protein sequence ID" value="KAK0443465.1"/>
    <property type="molecule type" value="Genomic_DNA"/>
</dbReference>